<protein>
    <recommendedName>
        <fullName evidence="1">Knr4/Smi1-like domain-containing protein</fullName>
    </recommendedName>
</protein>
<proteinExistence type="predicted"/>
<dbReference type="eggNOG" id="ENOG5033KDS">
    <property type="taxonomic scope" value="Bacteria"/>
</dbReference>
<dbReference type="STRING" id="526224.Bmur_2443"/>
<organism evidence="2 3">
    <name type="scientific">Brachyspira murdochii (strain ATCC 51284 / DSM 12563 / 56-150)</name>
    <name type="common">Serpulina murdochii</name>
    <dbReference type="NCBI Taxonomy" id="526224"/>
    <lineage>
        <taxon>Bacteria</taxon>
        <taxon>Pseudomonadati</taxon>
        <taxon>Spirochaetota</taxon>
        <taxon>Spirochaetia</taxon>
        <taxon>Brachyspirales</taxon>
        <taxon>Brachyspiraceae</taxon>
        <taxon>Brachyspira</taxon>
    </lineage>
</organism>
<accession>D5U5N6</accession>
<dbReference type="InterPro" id="IPR037883">
    <property type="entry name" value="Knr4/Smi1-like_sf"/>
</dbReference>
<dbReference type="HOGENOM" id="CLU_591438_0_0_12"/>
<dbReference type="RefSeq" id="WP_013114851.1">
    <property type="nucleotide sequence ID" value="NC_014150.1"/>
</dbReference>
<feature type="domain" description="Knr4/Smi1-like" evidence="1">
    <location>
        <begin position="42"/>
        <end position="174"/>
    </location>
</feature>
<dbReference type="Proteomes" id="UP000001915">
    <property type="component" value="Chromosome"/>
</dbReference>
<dbReference type="KEGG" id="brm:Bmur_2443"/>
<name>D5U5N6_BRAM5</name>
<evidence type="ECO:0000313" key="2">
    <source>
        <dbReference type="EMBL" id="ADG72513.1"/>
    </source>
</evidence>
<dbReference type="Gene3D" id="3.40.1580.10">
    <property type="entry name" value="SMI1/KNR4-like"/>
    <property type="match status" value="1"/>
</dbReference>
<dbReference type="EMBL" id="CP001959">
    <property type="protein sequence ID" value="ADG72513.1"/>
    <property type="molecule type" value="Genomic_DNA"/>
</dbReference>
<gene>
    <name evidence="2" type="ordered locus">Bmur_2443</name>
</gene>
<dbReference type="OrthoDB" id="1190024at2"/>
<reference evidence="2 3" key="1">
    <citation type="journal article" date="2010" name="Stand. Genomic Sci.">
        <title>Complete genome sequence of Brachyspira murdochii type strain (56-150).</title>
        <authorList>
            <person name="Pati A."/>
            <person name="Sikorski J."/>
            <person name="Gronow S."/>
            <person name="Munk C."/>
            <person name="Lapidus A."/>
            <person name="Copeland A."/>
            <person name="Glavina Del Tio T."/>
            <person name="Nolan M."/>
            <person name="Lucas S."/>
            <person name="Chen F."/>
            <person name="Tice H."/>
            <person name="Cheng J.F."/>
            <person name="Han C."/>
            <person name="Detter J.C."/>
            <person name="Bruce D."/>
            <person name="Tapia R."/>
            <person name="Goodwin L."/>
            <person name="Pitluck S."/>
            <person name="Liolios K."/>
            <person name="Ivanova N."/>
            <person name="Mavromatis K."/>
            <person name="Mikhailova N."/>
            <person name="Chen A."/>
            <person name="Palaniappan K."/>
            <person name="Land M."/>
            <person name="Hauser L."/>
            <person name="Chang Y.J."/>
            <person name="Jeffries C.D."/>
            <person name="Spring S."/>
            <person name="Rohde M."/>
            <person name="Goker M."/>
            <person name="Bristow J."/>
            <person name="Eisen J.A."/>
            <person name="Markowitz V."/>
            <person name="Hugenholtz P."/>
            <person name="Kyrpides N.C."/>
            <person name="Klenk H.P."/>
        </authorList>
    </citation>
    <scope>NUCLEOTIDE SEQUENCE [LARGE SCALE GENOMIC DNA]</scope>
    <source>
        <strain evidence="3">ATCC 51284 / DSM 12563 / 56-150</strain>
    </source>
</reference>
<evidence type="ECO:0000259" key="1">
    <source>
        <dbReference type="Pfam" id="PF09346"/>
    </source>
</evidence>
<dbReference type="SUPFAM" id="SSF160631">
    <property type="entry name" value="SMI1/KNR4-like"/>
    <property type="match status" value="1"/>
</dbReference>
<evidence type="ECO:0000313" key="3">
    <source>
        <dbReference type="Proteomes" id="UP000001915"/>
    </source>
</evidence>
<dbReference type="AlphaFoldDB" id="D5U5N6"/>
<dbReference type="InterPro" id="IPR018958">
    <property type="entry name" value="Knr4/Smi1-like_dom"/>
</dbReference>
<sequence length="462" mass="55627">MIKKLNNERKQNILNLLKKCKETDKNFKQFASESHEYKLNPPISKNKVIELENKYEFKLPEDYFWFITEVGNGGACHGYSMDKFEDMYFDYLKYDSRIDLMREYSKKVNEGNANDIENTDFEYYGILRFGTLGCSSSIGLIVTGENRGKVVYYDEEFYEEPFITCYDNFVDYYENWALETSLNYNMGSFGIRLKLEIDDLIKSYYNILNNNTKEEIFINKQSIITTMHKYKLLEEKYLNEIYNLYNLEKDENYKLLFAVLLINHNYKKIEKHIKEAFKNKDIIDSYVRVLYFKVHAETDLYISNFKKEIFDWTDEIKLALEYYKKLSNEENKKNNFSIFINMALYLYKNNLIDFNEFDIFINNRNSTILYLLSISSLENDNIFNIYIDEFIKACSNKNTEKIRNTTSYLENILKNNKKYKKEIINTIKTEYQKLLEYYKVNEPQDKYIIDFISNTSKRIFNY</sequence>
<dbReference type="Pfam" id="PF09346">
    <property type="entry name" value="SMI1_KNR4"/>
    <property type="match status" value="1"/>
</dbReference>